<name>A0A644YA46_9ZZZZ</name>
<gene>
    <name evidence="1" type="ORF">SDC9_71909</name>
</gene>
<dbReference type="EMBL" id="VSSQ01004492">
    <property type="protein sequence ID" value="MPM25415.1"/>
    <property type="molecule type" value="Genomic_DNA"/>
</dbReference>
<comment type="caution">
    <text evidence="1">The sequence shown here is derived from an EMBL/GenBank/DDBJ whole genome shotgun (WGS) entry which is preliminary data.</text>
</comment>
<proteinExistence type="predicted"/>
<evidence type="ECO:0000313" key="1">
    <source>
        <dbReference type="EMBL" id="MPM25415.1"/>
    </source>
</evidence>
<protein>
    <submittedName>
        <fullName evidence="1">Uncharacterized protein</fullName>
    </submittedName>
</protein>
<accession>A0A644YA46</accession>
<sequence length="71" mass="7437">MEGFGDFPDLLKGLGGFDEQHIGAGAEIQLAAAERFIQVIDGSGVCPGHDDRIPVHFFTACGLDLCGEFAG</sequence>
<organism evidence="1">
    <name type="scientific">bioreactor metagenome</name>
    <dbReference type="NCBI Taxonomy" id="1076179"/>
    <lineage>
        <taxon>unclassified sequences</taxon>
        <taxon>metagenomes</taxon>
        <taxon>ecological metagenomes</taxon>
    </lineage>
</organism>
<reference evidence="1" key="1">
    <citation type="submission" date="2019-08" db="EMBL/GenBank/DDBJ databases">
        <authorList>
            <person name="Kucharzyk K."/>
            <person name="Murdoch R.W."/>
            <person name="Higgins S."/>
            <person name="Loffler F."/>
        </authorList>
    </citation>
    <scope>NUCLEOTIDE SEQUENCE</scope>
</reference>
<dbReference type="AlphaFoldDB" id="A0A644YA46"/>